<evidence type="ECO:0000256" key="3">
    <source>
        <dbReference type="ARBA" id="ARBA00008891"/>
    </source>
</evidence>
<keyword evidence="8" id="KW-0325">Glycoprotein</keyword>
<dbReference type="SMR" id="V7B8X6"/>
<dbReference type="OMA" id="MPGLFIF"/>
<feature type="chain" id="PRO_5011113409" description="pectinesterase" evidence="11">
    <location>
        <begin position="23"/>
        <end position="343"/>
    </location>
</feature>
<dbReference type="EMBL" id="CM002295">
    <property type="protein sequence ID" value="ESW14332.1"/>
    <property type="molecule type" value="Genomic_DNA"/>
</dbReference>
<dbReference type="eggNOG" id="ENOG502QVK0">
    <property type="taxonomic scope" value="Eukaryota"/>
</dbReference>
<evidence type="ECO:0000256" key="8">
    <source>
        <dbReference type="ARBA" id="ARBA00023180"/>
    </source>
</evidence>
<comment type="function">
    <text evidence="10">Acts in the modification of cell walls via demethylesterification of cell wall pectin.</text>
</comment>
<comment type="similarity">
    <text evidence="3">Belongs to the pectinesterase family.</text>
</comment>
<evidence type="ECO:0000256" key="2">
    <source>
        <dbReference type="ARBA" id="ARBA00005184"/>
    </source>
</evidence>
<evidence type="ECO:0000313" key="13">
    <source>
        <dbReference type="EMBL" id="ESW14332.1"/>
    </source>
</evidence>
<gene>
    <name evidence="13" type="ORF">PHAVU_008G272000g</name>
</gene>
<keyword evidence="14" id="KW-1185">Reference proteome</keyword>
<evidence type="ECO:0000259" key="12">
    <source>
        <dbReference type="Pfam" id="PF01095"/>
    </source>
</evidence>
<dbReference type="EC" id="3.1.1.11" evidence="4"/>
<organism evidence="13 14">
    <name type="scientific">Phaseolus vulgaris</name>
    <name type="common">Kidney bean</name>
    <name type="synonym">French bean</name>
    <dbReference type="NCBI Taxonomy" id="3885"/>
    <lineage>
        <taxon>Eukaryota</taxon>
        <taxon>Viridiplantae</taxon>
        <taxon>Streptophyta</taxon>
        <taxon>Embryophyta</taxon>
        <taxon>Tracheophyta</taxon>
        <taxon>Spermatophyta</taxon>
        <taxon>Magnoliopsida</taxon>
        <taxon>eudicotyledons</taxon>
        <taxon>Gunneridae</taxon>
        <taxon>Pentapetalae</taxon>
        <taxon>rosids</taxon>
        <taxon>fabids</taxon>
        <taxon>Fabales</taxon>
        <taxon>Fabaceae</taxon>
        <taxon>Papilionoideae</taxon>
        <taxon>50 kb inversion clade</taxon>
        <taxon>NPAAA clade</taxon>
        <taxon>indigoferoid/millettioid clade</taxon>
        <taxon>Phaseoleae</taxon>
        <taxon>Phaseolus</taxon>
    </lineage>
</organism>
<reference evidence="14" key="1">
    <citation type="journal article" date="2014" name="Nat. Genet.">
        <title>A reference genome for common bean and genome-wide analysis of dual domestications.</title>
        <authorList>
            <person name="Schmutz J."/>
            <person name="McClean P.E."/>
            <person name="Mamidi S."/>
            <person name="Wu G.A."/>
            <person name="Cannon S.B."/>
            <person name="Grimwood J."/>
            <person name="Jenkins J."/>
            <person name="Shu S."/>
            <person name="Song Q."/>
            <person name="Chavarro C."/>
            <person name="Torres-Torres M."/>
            <person name="Geffroy V."/>
            <person name="Moghaddam S.M."/>
            <person name="Gao D."/>
            <person name="Abernathy B."/>
            <person name="Barry K."/>
            <person name="Blair M."/>
            <person name="Brick M.A."/>
            <person name="Chovatia M."/>
            <person name="Gepts P."/>
            <person name="Goodstein D.M."/>
            <person name="Gonzales M."/>
            <person name="Hellsten U."/>
            <person name="Hyten D.L."/>
            <person name="Jia G."/>
            <person name="Kelly J.D."/>
            <person name="Kudrna D."/>
            <person name="Lee R."/>
            <person name="Richard M.M."/>
            <person name="Miklas P.N."/>
            <person name="Osorno J.M."/>
            <person name="Rodrigues J."/>
            <person name="Thareau V."/>
            <person name="Urrea C.A."/>
            <person name="Wang M."/>
            <person name="Yu Y."/>
            <person name="Zhang M."/>
            <person name="Wing R.A."/>
            <person name="Cregan P.B."/>
            <person name="Rokhsar D.S."/>
            <person name="Jackson S.A."/>
        </authorList>
    </citation>
    <scope>NUCLEOTIDE SEQUENCE [LARGE SCALE GENOMIC DNA]</scope>
    <source>
        <strain evidence="14">cv. G19833</strain>
    </source>
</reference>
<dbReference type="FunFam" id="2.160.20.10:FF:000013">
    <property type="entry name" value="Pectinesterase"/>
    <property type="match status" value="1"/>
</dbReference>
<feature type="domain" description="Pectinesterase catalytic" evidence="12">
    <location>
        <begin position="34"/>
        <end position="332"/>
    </location>
</feature>
<comment type="catalytic activity">
    <reaction evidence="9">
        <text>[(1-&gt;4)-alpha-D-galacturonosyl methyl ester](n) + n H2O = [(1-&gt;4)-alpha-D-galacturonosyl](n) + n methanol + n H(+)</text>
        <dbReference type="Rhea" id="RHEA:22380"/>
        <dbReference type="Rhea" id="RHEA-COMP:14570"/>
        <dbReference type="Rhea" id="RHEA-COMP:14573"/>
        <dbReference type="ChEBI" id="CHEBI:15377"/>
        <dbReference type="ChEBI" id="CHEBI:15378"/>
        <dbReference type="ChEBI" id="CHEBI:17790"/>
        <dbReference type="ChEBI" id="CHEBI:140522"/>
        <dbReference type="ChEBI" id="CHEBI:140523"/>
        <dbReference type="EC" id="3.1.1.11"/>
    </reaction>
</comment>
<dbReference type="GO" id="GO:0045490">
    <property type="term" value="P:pectin catabolic process"/>
    <property type="evidence" value="ECO:0007669"/>
    <property type="project" value="UniProtKB-UniPathway"/>
</dbReference>
<accession>V7B8X6</accession>
<evidence type="ECO:0000256" key="6">
    <source>
        <dbReference type="ARBA" id="ARBA00022801"/>
    </source>
</evidence>
<keyword evidence="5" id="KW-0964">Secreted</keyword>
<evidence type="ECO:0000256" key="7">
    <source>
        <dbReference type="ARBA" id="ARBA00023085"/>
    </source>
</evidence>
<keyword evidence="6" id="KW-0378">Hydrolase</keyword>
<proteinExistence type="inferred from homology"/>
<dbReference type="PANTHER" id="PTHR31321">
    <property type="entry name" value="ACYL-COA THIOESTER HYDROLASE YBHC-RELATED"/>
    <property type="match status" value="1"/>
</dbReference>
<protein>
    <recommendedName>
        <fullName evidence="4">pectinesterase</fullName>
        <ecNumber evidence="4">3.1.1.11</ecNumber>
    </recommendedName>
</protein>
<evidence type="ECO:0000256" key="1">
    <source>
        <dbReference type="ARBA" id="ARBA00004191"/>
    </source>
</evidence>
<dbReference type="GO" id="GO:0042545">
    <property type="term" value="P:cell wall modification"/>
    <property type="evidence" value="ECO:0007669"/>
    <property type="project" value="InterPro"/>
</dbReference>
<dbReference type="GO" id="GO:0030599">
    <property type="term" value="F:pectinesterase activity"/>
    <property type="evidence" value="ECO:0007669"/>
    <property type="project" value="UniProtKB-EC"/>
</dbReference>
<dbReference type="Proteomes" id="UP000000226">
    <property type="component" value="Chromosome 8"/>
</dbReference>
<feature type="signal peptide" evidence="11">
    <location>
        <begin position="1"/>
        <end position="22"/>
    </location>
</feature>
<dbReference type="AlphaFoldDB" id="V7B8X6"/>
<dbReference type="OrthoDB" id="2019149at2759"/>
<sequence length="343" mass="37727">MLLRPLFLPLLLFLCCSCGGAAMDCMGNKIVYTIVVDQQGKGEFRTVQAAIDSIKENNDQWVKIHINPGIYIEKVTISEDKACIFLEGQGKEITTVTSSGYHRAAAVTTTSNQNNHKLNDHLGATFVSVPSNVIVIGITFENSYNLVGSETIEPAPAAAIYGDKSVFVECGFVSYQDTLFDAKGRHYFKNCYIEGEVDFIYGNGQSYYEDCIVNATLGNSPPGFITAQSRGSEKDQSGFVFRTGCVVGNGKVNLGRAYGPYSRVIFFGTYFSSVISPEGWDAWGYTGQESRFTYAEVDCSGAGANSTGRVEWVKKLSNWELEEFSLSSFINQDGWLSYLPVKF</sequence>
<dbReference type="SUPFAM" id="SSF51126">
    <property type="entry name" value="Pectin lyase-like"/>
    <property type="match status" value="1"/>
</dbReference>
<keyword evidence="11" id="KW-0732">Signal</keyword>
<dbReference type="Gramene" id="ESW14332">
    <property type="protein sequence ID" value="ESW14332"/>
    <property type="gene ID" value="PHAVU_008G272000g"/>
</dbReference>
<comment type="subcellular location">
    <subcellularLocation>
        <location evidence="1">Secreted</location>
        <location evidence="1">Cell wall</location>
    </subcellularLocation>
</comment>
<evidence type="ECO:0000313" key="14">
    <source>
        <dbReference type="Proteomes" id="UP000000226"/>
    </source>
</evidence>
<dbReference type="PANTHER" id="PTHR31321:SF120">
    <property type="entry name" value="PECTINESTERASE 52-RELATED"/>
    <property type="match status" value="1"/>
</dbReference>
<dbReference type="InterPro" id="IPR012334">
    <property type="entry name" value="Pectin_lyas_fold"/>
</dbReference>
<keyword evidence="7" id="KW-0063">Aspartyl esterase</keyword>
<dbReference type="Pfam" id="PF01095">
    <property type="entry name" value="Pectinesterase"/>
    <property type="match status" value="1"/>
</dbReference>
<dbReference type="InterPro" id="IPR000070">
    <property type="entry name" value="Pectinesterase_cat"/>
</dbReference>
<dbReference type="Gene3D" id="2.160.20.10">
    <property type="entry name" value="Single-stranded right-handed beta-helix, Pectin lyase-like"/>
    <property type="match status" value="1"/>
</dbReference>
<keyword evidence="5" id="KW-0134">Cell wall</keyword>
<comment type="pathway">
    <text evidence="2">Glycan metabolism; pectin degradation; 2-dehydro-3-deoxy-D-gluconate from pectin: step 1/5.</text>
</comment>
<name>V7B8X6_PHAVU</name>
<evidence type="ECO:0000256" key="9">
    <source>
        <dbReference type="ARBA" id="ARBA00047928"/>
    </source>
</evidence>
<evidence type="ECO:0000256" key="11">
    <source>
        <dbReference type="SAM" id="SignalP"/>
    </source>
</evidence>
<evidence type="ECO:0000256" key="10">
    <source>
        <dbReference type="ARBA" id="ARBA00057335"/>
    </source>
</evidence>
<dbReference type="UniPathway" id="UPA00545">
    <property type="reaction ID" value="UER00823"/>
</dbReference>
<dbReference type="InterPro" id="IPR011050">
    <property type="entry name" value="Pectin_lyase_fold/virulence"/>
</dbReference>
<evidence type="ECO:0000256" key="4">
    <source>
        <dbReference type="ARBA" id="ARBA00013229"/>
    </source>
</evidence>
<evidence type="ECO:0000256" key="5">
    <source>
        <dbReference type="ARBA" id="ARBA00022512"/>
    </source>
</evidence>